<dbReference type="HOGENOM" id="CLU_1160526_0_0_11"/>
<dbReference type="EMBL" id="CP001778">
    <property type="protein sequence ID" value="ADD43221.1"/>
    <property type="molecule type" value="Genomic_DNA"/>
</dbReference>
<keyword evidence="1" id="KW-0472">Membrane</keyword>
<sequence length="239" mass="27339">MRHLSDEKLKGIIGDFWSDFHELLKQYYANFPEARETQAEIAKHLEMNEKTLSDWLRFPKPAKKMFSLPKWDKKHKDFENVVEYFGSNAKHWFGKWKQADAAKHELKHRADHASVVKPPRVPDDHDQPATVPRKPRWIRPHKLLTGAIALVAIPLLVWGGLALLHELNRECATVTAVDGAPVYRDIDQPPFRTKKFGDRIEFYQGAAPASNGMYVAVVVKDGSQAWMSDDDLSGRFACP</sequence>
<keyword evidence="1" id="KW-1133">Transmembrane helix</keyword>
<evidence type="ECO:0000256" key="1">
    <source>
        <dbReference type="SAM" id="Phobius"/>
    </source>
</evidence>
<evidence type="ECO:0000313" key="3">
    <source>
        <dbReference type="Proteomes" id="UP000000844"/>
    </source>
</evidence>
<keyword evidence="3" id="KW-1185">Reference proteome</keyword>
<gene>
    <name evidence="2" type="ordered locus">Snas_3559</name>
</gene>
<proteinExistence type="predicted"/>
<accession>D3PWJ9</accession>
<reference evidence="2 3" key="1">
    <citation type="journal article" date="2009" name="Stand. Genomic Sci.">
        <title>Complete genome sequence of Stackebrandtia nassauensis type strain (LLR-40K-21).</title>
        <authorList>
            <person name="Munk C."/>
            <person name="Lapidus A."/>
            <person name="Copeland A."/>
            <person name="Jando M."/>
            <person name="Mayilraj S."/>
            <person name="Glavina Del Rio T."/>
            <person name="Nolan M."/>
            <person name="Chen F."/>
            <person name="Lucas S."/>
            <person name="Tice H."/>
            <person name="Cheng J.F."/>
            <person name="Han C."/>
            <person name="Detter J.C."/>
            <person name="Bruce D."/>
            <person name="Goodwin L."/>
            <person name="Chain P."/>
            <person name="Pitluck S."/>
            <person name="Goker M."/>
            <person name="Ovchinikova G."/>
            <person name="Pati A."/>
            <person name="Ivanova N."/>
            <person name="Mavromatis K."/>
            <person name="Chen A."/>
            <person name="Palaniappan K."/>
            <person name="Land M."/>
            <person name="Hauser L."/>
            <person name="Chang Y.J."/>
            <person name="Jeffries C.D."/>
            <person name="Bristow J."/>
            <person name="Eisen J.A."/>
            <person name="Markowitz V."/>
            <person name="Hugenholtz P."/>
            <person name="Kyrpides N.C."/>
            <person name="Klenk H.P."/>
        </authorList>
    </citation>
    <scope>NUCLEOTIDE SEQUENCE [LARGE SCALE GENOMIC DNA]</scope>
    <source>
        <strain evidence="3">DSM 44728 / CIP 108903 / NRRL B-16338 / NBRC 102104 / LLR-40K-21</strain>
    </source>
</reference>
<dbReference type="KEGG" id="sna:Snas_3559"/>
<evidence type="ECO:0000313" key="2">
    <source>
        <dbReference type="EMBL" id="ADD43221.1"/>
    </source>
</evidence>
<dbReference type="Proteomes" id="UP000000844">
    <property type="component" value="Chromosome"/>
</dbReference>
<name>D3PWJ9_STANL</name>
<dbReference type="AlphaFoldDB" id="D3PWJ9"/>
<feature type="transmembrane region" description="Helical" evidence="1">
    <location>
        <begin position="143"/>
        <end position="164"/>
    </location>
</feature>
<keyword evidence="1" id="KW-0812">Transmembrane</keyword>
<protein>
    <submittedName>
        <fullName evidence="2">Uncharacterized protein</fullName>
    </submittedName>
</protein>
<organism evidence="2 3">
    <name type="scientific">Stackebrandtia nassauensis (strain DSM 44728 / CIP 108903 / NRRL B-16338 / NBRC 102104 / LLR-40K-21)</name>
    <dbReference type="NCBI Taxonomy" id="446470"/>
    <lineage>
        <taxon>Bacteria</taxon>
        <taxon>Bacillati</taxon>
        <taxon>Actinomycetota</taxon>
        <taxon>Actinomycetes</taxon>
        <taxon>Glycomycetales</taxon>
        <taxon>Glycomycetaceae</taxon>
        <taxon>Stackebrandtia</taxon>
    </lineage>
</organism>